<evidence type="ECO:0000313" key="2">
    <source>
        <dbReference type="Proteomes" id="UP001484239"/>
    </source>
</evidence>
<reference evidence="1 2" key="1">
    <citation type="submission" date="2024-02" db="EMBL/GenBank/DDBJ databases">
        <title>A novel Gemmatimonadota bacterium.</title>
        <authorList>
            <person name="Du Z.-J."/>
            <person name="Ye Y.-Q."/>
        </authorList>
    </citation>
    <scope>NUCLEOTIDE SEQUENCE [LARGE SCALE GENOMIC DNA]</scope>
    <source>
        <strain evidence="1 2">DH-20</strain>
    </source>
</reference>
<keyword evidence="2" id="KW-1185">Reference proteome</keyword>
<dbReference type="RefSeq" id="WP_405274812.1">
    <property type="nucleotide sequence ID" value="NZ_CP144380.1"/>
</dbReference>
<name>A0ABU9E977_9BACT</name>
<sequence length="166" mass="19082">MPRTDFDALPDDARIWVFTADPALDSAQESELLDRVDRFLDGWNAHGHPLTGARRWLEDRFLVVAVDERTAPPSGCSIDALHRTLLEFEEREGLRLTDHADVYYRAEEGDVHRATRPEFARLAREQAVDLETPVFDATITRKADLESRFEVPAGAAWHRRAFWRGR</sequence>
<comment type="caution">
    <text evidence="1">The sequence shown here is derived from an EMBL/GenBank/DDBJ whole genome shotgun (WGS) entry which is preliminary data.</text>
</comment>
<dbReference type="Proteomes" id="UP001484239">
    <property type="component" value="Unassembled WGS sequence"/>
</dbReference>
<proteinExistence type="predicted"/>
<protein>
    <recommendedName>
        <fullName evidence="3">ABC transporter ATPase</fullName>
    </recommendedName>
</protein>
<evidence type="ECO:0008006" key="3">
    <source>
        <dbReference type="Google" id="ProtNLM"/>
    </source>
</evidence>
<organism evidence="1 2">
    <name type="scientific">Gaopeijia maritima</name>
    <dbReference type="NCBI Taxonomy" id="3119007"/>
    <lineage>
        <taxon>Bacteria</taxon>
        <taxon>Pseudomonadati</taxon>
        <taxon>Gemmatimonadota</taxon>
        <taxon>Longimicrobiia</taxon>
        <taxon>Gaopeijiales</taxon>
        <taxon>Gaopeijiaceae</taxon>
        <taxon>Gaopeijia</taxon>
    </lineage>
</organism>
<evidence type="ECO:0000313" key="1">
    <source>
        <dbReference type="EMBL" id="MEK9500485.1"/>
    </source>
</evidence>
<gene>
    <name evidence="1" type="ORF">WI372_05810</name>
</gene>
<accession>A0ABU9E977</accession>
<dbReference type="EMBL" id="JBBHLI010000002">
    <property type="protein sequence ID" value="MEK9500485.1"/>
    <property type="molecule type" value="Genomic_DNA"/>
</dbReference>